<organism evidence="10 11">
    <name type="scientific">Extremus antarcticus</name>
    <dbReference type="NCBI Taxonomy" id="702011"/>
    <lineage>
        <taxon>Eukaryota</taxon>
        <taxon>Fungi</taxon>
        <taxon>Dikarya</taxon>
        <taxon>Ascomycota</taxon>
        <taxon>Pezizomycotina</taxon>
        <taxon>Dothideomycetes</taxon>
        <taxon>Dothideomycetidae</taxon>
        <taxon>Mycosphaerellales</taxon>
        <taxon>Extremaceae</taxon>
        <taxon>Extremus</taxon>
    </lineage>
</organism>
<comment type="subcellular location">
    <subcellularLocation>
        <location evidence="1">Endoplasmic reticulum membrane</location>
        <topology evidence="1">Multi-pass membrane protein</topology>
    </subcellularLocation>
</comment>
<evidence type="ECO:0000256" key="3">
    <source>
        <dbReference type="ARBA" id="ARBA00022692"/>
    </source>
</evidence>
<protein>
    <recommendedName>
        <fullName evidence="9">EXPERA domain-containing protein</fullName>
    </recommendedName>
</protein>
<feature type="domain" description="EXPERA" evidence="9">
    <location>
        <begin position="1"/>
        <end position="122"/>
    </location>
</feature>
<dbReference type="GO" id="GO:0005789">
    <property type="term" value="C:endoplasmic reticulum membrane"/>
    <property type="evidence" value="ECO:0007669"/>
    <property type="project" value="UniProtKB-SubCell"/>
</dbReference>
<keyword evidence="11" id="KW-1185">Reference proteome</keyword>
<accession>A0AAJ0G9S1</accession>
<evidence type="ECO:0000256" key="6">
    <source>
        <dbReference type="ARBA" id="ARBA00023136"/>
    </source>
</evidence>
<dbReference type="EMBL" id="JAWDJX010000036">
    <property type="protein sequence ID" value="KAK3049902.1"/>
    <property type="molecule type" value="Genomic_DNA"/>
</dbReference>
<name>A0AAJ0G9S1_9PEZI</name>
<dbReference type="PANTHER" id="PTHR31204:SF1">
    <property type="entry name" value="SIGMA INTRACELLULAR RECEPTOR 2"/>
    <property type="match status" value="1"/>
</dbReference>
<proteinExistence type="inferred from homology"/>
<comment type="similarity">
    <text evidence="2">Belongs to the TMEM97/sigma-2 receptor family.</text>
</comment>
<feature type="transmembrane region" description="Helical" evidence="8">
    <location>
        <begin position="44"/>
        <end position="65"/>
    </location>
</feature>
<evidence type="ECO:0000259" key="9">
    <source>
        <dbReference type="PROSITE" id="PS51751"/>
    </source>
</evidence>
<evidence type="ECO:0000313" key="10">
    <source>
        <dbReference type="EMBL" id="KAK3049902.1"/>
    </source>
</evidence>
<evidence type="ECO:0000256" key="7">
    <source>
        <dbReference type="PROSITE-ProRule" id="PRU01087"/>
    </source>
</evidence>
<evidence type="ECO:0000313" key="11">
    <source>
        <dbReference type="Proteomes" id="UP001271007"/>
    </source>
</evidence>
<feature type="transmembrane region" description="Helical" evidence="8">
    <location>
        <begin position="114"/>
        <end position="133"/>
    </location>
</feature>
<dbReference type="PANTHER" id="PTHR31204">
    <property type="entry name" value="SIGMA INTRACELLULAR RECEPTOR 2"/>
    <property type="match status" value="1"/>
</dbReference>
<dbReference type="Proteomes" id="UP001271007">
    <property type="component" value="Unassembled WGS sequence"/>
</dbReference>
<sequence>MFFVDLYPLWPAQIRPAFMHDLRTFYIATYHDRLFISPPSWFKMYMYMELLYHVPLSVWAIGGLLRDDPKVPIHLLGFAASTVITTSTCVADYLGWTEYSGAEKLELGKLYVPYLALCGFMCVDMYGRLSAALERGQGRGQKKVN</sequence>
<dbReference type="Pfam" id="PF05241">
    <property type="entry name" value="EBP"/>
    <property type="match status" value="1"/>
</dbReference>
<dbReference type="InterPro" id="IPR051987">
    <property type="entry name" value="Sigma-2_receptor-like"/>
</dbReference>
<keyword evidence="3 7" id="KW-0812">Transmembrane</keyword>
<dbReference type="InterPro" id="IPR033118">
    <property type="entry name" value="EXPERA"/>
</dbReference>
<gene>
    <name evidence="10" type="ORF">LTR09_008822</name>
</gene>
<evidence type="ECO:0000256" key="2">
    <source>
        <dbReference type="ARBA" id="ARBA00009096"/>
    </source>
</evidence>
<dbReference type="AlphaFoldDB" id="A0AAJ0G9S1"/>
<keyword evidence="5 7" id="KW-1133">Transmembrane helix</keyword>
<evidence type="ECO:0000256" key="1">
    <source>
        <dbReference type="ARBA" id="ARBA00004477"/>
    </source>
</evidence>
<reference evidence="10" key="1">
    <citation type="submission" date="2023-04" db="EMBL/GenBank/DDBJ databases">
        <title>Black Yeasts Isolated from many extreme environments.</title>
        <authorList>
            <person name="Coleine C."/>
            <person name="Stajich J.E."/>
            <person name="Selbmann L."/>
        </authorList>
    </citation>
    <scope>NUCLEOTIDE SEQUENCE</scope>
    <source>
        <strain evidence="10">CCFEE 5312</strain>
    </source>
</reference>
<comment type="caution">
    <text evidence="10">The sequence shown here is derived from an EMBL/GenBank/DDBJ whole genome shotgun (WGS) entry which is preliminary data.</text>
</comment>
<evidence type="ECO:0000256" key="8">
    <source>
        <dbReference type="SAM" id="Phobius"/>
    </source>
</evidence>
<keyword evidence="4" id="KW-0256">Endoplasmic reticulum</keyword>
<feature type="transmembrane region" description="Helical" evidence="8">
    <location>
        <begin position="72"/>
        <end position="94"/>
    </location>
</feature>
<dbReference type="PROSITE" id="PS51751">
    <property type="entry name" value="EXPERA"/>
    <property type="match status" value="1"/>
</dbReference>
<evidence type="ECO:0000256" key="5">
    <source>
        <dbReference type="ARBA" id="ARBA00022989"/>
    </source>
</evidence>
<keyword evidence="6 7" id="KW-0472">Membrane</keyword>
<dbReference type="InterPro" id="IPR016964">
    <property type="entry name" value="Sigma2_recept"/>
</dbReference>
<dbReference type="PIRSF" id="PIRSF031032">
    <property type="entry name" value="TMP_97_prd"/>
    <property type="match status" value="1"/>
</dbReference>
<evidence type="ECO:0000256" key="4">
    <source>
        <dbReference type="ARBA" id="ARBA00022824"/>
    </source>
</evidence>